<keyword evidence="1" id="KW-0175">Coiled coil</keyword>
<protein>
    <submittedName>
        <fullName evidence="2">Uncharacterized protein</fullName>
    </submittedName>
</protein>
<organism evidence="2 3">
    <name type="scientific">Erysiphe pulchra</name>
    <dbReference type="NCBI Taxonomy" id="225359"/>
    <lineage>
        <taxon>Eukaryota</taxon>
        <taxon>Fungi</taxon>
        <taxon>Dikarya</taxon>
        <taxon>Ascomycota</taxon>
        <taxon>Pezizomycotina</taxon>
        <taxon>Leotiomycetes</taxon>
        <taxon>Erysiphales</taxon>
        <taxon>Erysiphaceae</taxon>
        <taxon>Erysiphe</taxon>
    </lineage>
</organism>
<keyword evidence="3" id="KW-1185">Reference proteome</keyword>
<dbReference type="OrthoDB" id="5438282at2759"/>
<dbReference type="AlphaFoldDB" id="A0A2S4PL24"/>
<reference evidence="2 3" key="1">
    <citation type="submission" date="2017-10" db="EMBL/GenBank/DDBJ databases">
        <title>Development of genomic resources for the powdery mildew, Erysiphe pulchra.</title>
        <authorList>
            <person name="Wadl P.A."/>
            <person name="Mack B.M."/>
            <person name="Moore G."/>
            <person name="Beltz S.B."/>
        </authorList>
    </citation>
    <scope>NUCLEOTIDE SEQUENCE [LARGE SCALE GENOMIC DNA]</scope>
    <source>
        <strain evidence="2">Cflorida</strain>
    </source>
</reference>
<name>A0A2S4PL24_9PEZI</name>
<evidence type="ECO:0000313" key="3">
    <source>
        <dbReference type="Proteomes" id="UP000237438"/>
    </source>
</evidence>
<proteinExistence type="predicted"/>
<comment type="caution">
    <text evidence="2">The sequence shown here is derived from an EMBL/GenBank/DDBJ whole genome shotgun (WGS) entry which is preliminary data.</text>
</comment>
<evidence type="ECO:0000256" key="1">
    <source>
        <dbReference type="SAM" id="Coils"/>
    </source>
</evidence>
<accession>A0A2S4PL24</accession>
<sequence>MKRQLKICQLKKNSGNHRYSLIDQLDCVSETELITKKDVLQLATHCCNLYDYWMTHSEEFSRDHETRTKRRQTLLSVSHAARVNQNNKADITYDMDAVDPREYTDWFLNHNADINLRFNSTYLSTKLYITHSLHYADLHIEAQNTEIENLRTANEELCSNNTSTPITADKKKKYHDVIVRLREEVEALSKERDNLKLNLDRLSIQNDCDSDDEFLKQGTQKVNNFPELITKPAALKESSNIGAGHCRPPDKMEIFDCQNRDKYDDEWVDKFLRQIKTHEIWFFNEDKSFGDFFAKFQIQINKLDYHNDDKIDELKARLNDRFAGKIISGRKETYEELVNQFFTLDSELKMYDAKRTNSSTNGSRYLGGSSTSKPNVDHATVELGKSFKPLSQMTSKELKIIEIASRDL</sequence>
<gene>
    <name evidence="2" type="ORF">EPUL_004188</name>
</gene>
<feature type="coiled-coil region" evidence="1">
    <location>
        <begin position="140"/>
        <end position="205"/>
    </location>
</feature>
<dbReference type="EMBL" id="PEDP01002349">
    <property type="protein sequence ID" value="POS82718.1"/>
    <property type="molecule type" value="Genomic_DNA"/>
</dbReference>
<evidence type="ECO:0000313" key="2">
    <source>
        <dbReference type="EMBL" id="POS82718.1"/>
    </source>
</evidence>
<dbReference type="Proteomes" id="UP000237438">
    <property type="component" value="Unassembled WGS sequence"/>
</dbReference>